<dbReference type="GO" id="GO:0022857">
    <property type="term" value="F:transmembrane transporter activity"/>
    <property type="evidence" value="ECO:0007669"/>
    <property type="project" value="InterPro"/>
</dbReference>
<feature type="transmembrane region" description="Helical" evidence="1">
    <location>
        <begin position="467"/>
        <end position="485"/>
    </location>
</feature>
<evidence type="ECO:0000313" key="3">
    <source>
        <dbReference type="Proteomes" id="UP000503482"/>
    </source>
</evidence>
<name>A0AAE7BAL1_9BACT</name>
<feature type="transmembrane region" description="Helical" evidence="1">
    <location>
        <begin position="75"/>
        <end position="92"/>
    </location>
</feature>
<evidence type="ECO:0000313" key="2">
    <source>
        <dbReference type="EMBL" id="QKF68251.1"/>
    </source>
</evidence>
<gene>
    <name evidence="2" type="ORF">AVENP_2770</name>
</gene>
<accession>A0AAE7BAL1</accession>
<keyword evidence="1" id="KW-1133">Transmembrane helix</keyword>
<feature type="transmembrane region" description="Helical" evidence="1">
    <location>
        <begin position="441"/>
        <end position="461"/>
    </location>
</feature>
<keyword evidence="1" id="KW-0472">Membrane</keyword>
<dbReference type="RefSeq" id="WP_128359980.1">
    <property type="nucleotide sequence ID" value="NZ_CP053840.1"/>
</dbReference>
<dbReference type="Pfam" id="PF04632">
    <property type="entry name" value="FUSC"/>
    <property type="match status" value="1"/>
</dbReference>
<feature type="transmembrane region" description="Helical" evidence="1">
    <location>
        <begin position="21"/>
        <end position="44"/>
    </location>
</feature>
<dbReference type="EMBL" id="CP053840">
    <property type="protein sequence ID" value="QKF68251.1"/>
    <property type="molecule type" value="Genomic_DNA"/>
</dbReference>
<feature type="transmembrane region" description="Helical" evidence="1">
    <location>
        <begin position="386"/>
        <end position="407"/>
    </location>
</feature>
<feature type="transmembrane region" description="Helical" evidence="1">
    <location>
        <begin position="492"/>
        <end position="511"/>
    </location>
</feature>
<dbReference type="GO" id="GO:0005886">
    <property type="term" value="C:plasma membrane"/>
    <property type="evidence" value="ECO:0007669"/>
    <property type="project" value="InterPro"/>
</dbReference>
<keyword evidence="1" id="KW-0812">Transmembrane</keyword>
<organism evidence="2 3">
    <name type="scientific">Arcobacter venerupis</name>
    <dbReference type="NCBI Taxonomy" id="1054033"/>
    <lineage>
        <taxon>Bacteria</taxon>
        <taxon>Pseudomonadati</taxon>
        <taxon>Campylobacterota</taxon>
        <taxon>Epsilonproteobacteria</taxon>
        <taxon>Campylobacterales</taxon>
        <taxon>Arcobacteraceae</taxon>
        <taxon>Arcobacter</taxon>
    </lineage>
</organism>
<protein>
    <submittedName>
        <fullName evidence="2">Fusaric acid resistance efflux pump, inner membrane transporter</fullName>
    </submittedName>
</protein>
<evidence type="ECO:0000256" key="1">
    <source>
        <dbReference type="SAM" id="Phobius"/>
    </source>
</evidence>
<feature type="transmembrane region" description="Helical" evidence="1">
    <location>
        <begin position="517"/>
        <end position="539"/>
    </location>
</feature>
<reference evidence="2 3" key="1">
    <citation type="submission" date="2020-05" db="EMBL/GenBank/DDBJ databases">
        <title>Complete genome sequencing of Campylobacter and Arcobacter type strains.</title>
        <authorList>
            <person name="Miller W.G."/>
            <person name="Yee E."/>
        </authorList>
    </citation>
    <scope>NUCLEOTIDE SEQUENCE [LARGE SCALE GENOMIC DNA]</scope>
    <source>
        <strain evidence="2 3">LMG 26156</strain>
    </source>
</reference>
<proteinExistence type="predicted"/>
<feature type="transmembrane region" description="Helical" evidence="1">
    <location>
        <begin position="98"/>
        <end position="115"/>
    </location>
</feature>
<dbReference type="KEGG" id="avp:AVENP_2770"/>
<dbReference type="InterPro" id="IPR006726">
    <property type="entry name" value="PHBA_efflux_AaeB/fusaric-R"/>
</dbReference>
<feature type="transmembrane region" description="Helical" evidence="1">
    <location>
        <begin position="413"/>
        <end position="429"/>
    </location>
</feature>
<dbReference type="Proteomes" id="UP000503482">
    <property type="component" value="Chromosome"/>
</dbReference>
<keyword evidence="3" id="KW-1185">Reference proteome</keyword>
<feature type="transmembrane region" description="Helical" evidence="1">
    <location>
        <begin position="120"/>
        <end position="141"/>
    </location>
</feature>
<sequence>MSKVKFGILKLALQEWINSDLTIIVYVVKLTISALIAMSVSMFLNLSSPQTSVFTVFIVMQMYSGMVFSKSFYRFLGTTIGFIISLVLTSAFSQDRVWFMGFFTIWIAICAAAGFKYRNFISYGFVLSGYTVALIVLPNIHNPLSVYGFAIERFSEVVVGLLSASVISEVVFPKKLSDTLFASEKQRYKNIFLSILDTNNIFSKENSTSNFSKNILGSDALRVNSIFESNINKKDKMYYQRLNSEFMHLSVTFHSLKNIINSISNNEKIEKNVILSLQEIYEPIKTFLEKYSDSLFEHNVENIVSELETTKIKIKERIVLKKEKFKDLDFDLQNDFNSSSFLVVRFFDEFSQYTKTYISFLNSKLRNEEAEVVTQSLKFSTYTDNLLVLLASFRAVVVLIVMTIFWIITAWGYAPFAIISAVATTLMFSSNPNPIDASKSFLKGSILSFFVAGIYNFYLIPTYVSDIPTFCFVMAPVFAIAAWLGTSPQRGLFAFGFIFIIITVCSMNLYYSMDYITYFETSIASLIGIIVAGVAYELVNSWSESWTKRRVSNLLVNRIIKLINEKKDLRRVVLESRGLDLIQHFSTQGRLNPQSNILIFQWLLSSIEIARAIIDIKNLLKEFKKDNQPKFVYEILNSIKDYFSLKDEKKKEKIFFKIREEFIELEKNRVYKSAIEQKIMQNILVEISLIYTLMLNKISLPSKG</sequence>
<dbReference type="AlphaFoldDB" id="A0AAE7BAL1"/>